<dbReference type="PANTHER" id="PTHR11958">
    <property type="entry name" value="SODIUM/DICARBOXYLATE SYMPORTER-RELATED"/>
    <property type="match status" value="1"/>
</dbReference>
<dbReference type="PRINTS" id="PR00173">
    <property type="entry name" value="EDTRNSPORT"/>
</dbReference>
<gene>
    <name evidence="8" type="primary">EAAT</name>
</gene>
<name>C1C1T8_CALCM</name>
<keyword evidence="5 7" id="KW-1133">Transmembrane helix</keyword>
<dbReference type="InterPro" id="IPR001991">
    <property type="entry name" value="Na-dicarboxylate_symporter"/>
</dbReference>
<accession>C1C1T8</accession>
<keyword evidence="3 7" id="KW-0813">Transport</keyword>
<protein>
    <recommendedName>
        <fullName evidence="7">Amino acid transporter</fullName>
    </recommendedName>
</protein>
<evidence type="ECO:0000256" key="2">
    <source>
        <dbReference type="ARBA" id="ARBA00006148"/>
    </source>
</evidence>
<evidence type="ECO:0000256" key="6">
    <source>
        <dbReference type="ARBA" id="ARBA00023136"/>
    </source>
</evidence>
<dbReference type="InterPro" id="IPR036458">
    <property type="entry name" value="Na:dicarbo_symporter_sf"/>
</dbReference>
<dbReference type="AlphaFoldDB" id="C1C1T8"/>
<evidence type="ECO:0000256" key="3">
    <source>
        <dbReference type="ARBA" id="ARBA00022448"/>
    </source>
</evidence>
<comment type="subcellular location">
    <subcellularLocation>
        <location evidence="1 7">Membrane</location>
        <topology evidence="1 7">Multi-pass membrane protein</topology>
    </subcellularLocation>
</comment>
<comment type="similarity">
    <text evidence="2 7">Belongs to the dicarboxylate/amino acid:cation symporter (DAACS) (TC 2.A.23) family.</text>
</comment>
<dbReference type="GO" id="GO:0015175">
    <property type="term" value="F:neutral L-amino acid transmembrane transporter activity"/>
    <property type="evidence" value="ECO:0007669"/>
    <property type="project" value="TreeGrafter"/>
</dbReference>
<dbReference type="SUPFAM" id="SSF118215">
    <property type="entry name" value="Proton glutamate symport protein"/>
    <property type="match status" value="1"/>
</dbReference>
<evidence type="ECO:0000256" key="1">
    <source>
        <dbReference type="ARBA" id="ARBA00004141"/>
    </source>
</evidence>
<keyword evidence="6 7" id="KW-0472">Membrane</keyword>
<dbReference type="EMBL" id="BT080817">
    <property type="protein sequence ID" value="ACO15241.1"/>
    <property type="molecule type" value="mRNA"/>
</dbReference>
<proteinExistence type="evidence at transcript level"/>
<feature type="transmembrane region" description="Helical" evidence="7">
    <location>
        <begin position="12"/>
        <end position="32"/>
    </location>
</feature>
<dbReference type="GO" id="GO:0005886">
    <property type="term" value="C:plasma membrane"/>
    <property type="evidence" value="ECO:0007669"/>
    <property type="project" value="TreeGrafter"/>
</dbReference>
<dbReference type="GO" id="GO:0015501">
    <property type="term" value="F:glutamate:sodium symporter activity"/>
    <property type="evidence" value="ECO:0007669"/>
    <property type="project" value="TreeGrafter"/>
</dbReference>
<feature type="transmembrane region" description="Helical" evidence="7">
    <location>
        <begin position="88"/>
        <end position="110"/>
    </location>
</feature>
<organism evidence="8">
    <name type="scientific">Caligus clemensi</name>
    <name type="common">Sea louse</name>
    <dbReference type="NCBI Taxonomy" id="344056"/>
    <lineage>
        <taxon>Eukaryota</taxon>
        <taxon>Metazoa</taxon>
        <taxon>Ecdysozoa</taxon>
        <taxon>Arthropoda</taxon>
        <taxon>Crustacea</taxon>
        <taxon>Multicrustacea</taxon>
        <taxon>Hexanauplia</taxon>
        <taxon>Copepoda</taxon>
        <taxon>Siphonostomatoida</taxon>
        <taxon>Caligidae</taxon>
        <taxon>Caligus</taxon>
    </lineage>
</organism>
<feature type="transmembrane region" description="Helical" evidence="7">
    <location>
        <begin position="52"/>
        <end position="76"/>
    </location>
</feature>
<reference evidence="8" key="1">
    <citation type="submission" date="2009-03" db="EMBL/GenBank/DDBJ databases">
        <title>Caligus clemensi ESTs and full-length cDNAs.</title>
        <authorList>
            <person name="Yasuike M."/>
            <person name="von Schalburg K."/>
            <person name="Cooper G."/>
            <person name="Leong J."/>
            <person name="Jones S.R.M."/>
            <person name="Koop B.F."/>
        </authorList>
    </citation>
    <scope>NUCLEOTIDE SEQUENCE</scope>
    <source>
        <tissue evidence="8">Whole</tissue>
    </source>
</reference>
<dbReference type="Gene3D" id="1.10.3860.10">
    <property type="entry name" value="Sodium:dicarboxylate symporter"/>
    <property type="match status" value="1"/>
</dbReference>
<keyword evidence="4 7" id="KW-0812">Transmembrane</keyword>
<dbReference type="Pfam" id="PF00375">
    <property type="entry name" value="SDF"/>
    <property type="match status" value="1"/>
</dbReference>
<dbReference type="InterPro" id="IPR050746">
    <property type="entry name" value="DAACS"/>
</dbReference>
<evidence type="ECO:0000313" key="8">
    <source>
        <dbReference type="EMBL" id="ACO15241.1"/>
    </source>
</evidence>
<dbReference type="GO" id="GO:0005313">
    <property type="term" value="F:L-glutamate transmembrane transporter activity"/>
    <property type="evidence" value="ECO:0007669"/>
    <property type="project" value="TreeGrafter"/>
</dbReference>
<comment type="caution">
    <text evidence="7">Lacks conserved residue(s) required for the propagation of feature annotation.</text>
</comment>
<dbReference type="PANTHER" id="PTHR11958:SF63">
    <property type="entry name" value="AMINO ACID TRANSPORTER"/>
    <property type="match status" value="1"/>
</dbReference>
<sequence>MNLITFLKMNYLTILTLAGVITGLVVGVLIRTGQEEVMSDRELMYVSFVGDIFLRMLKSIIIPLIIPSLIVSIGSLDLRDSSRIGGTAILYYPLTTVLAVILGITLVVTIQPGNSTDAAALPAFKDTSRNVTTADTLMDLIRNCFPPNILRGPALETMHHFI</sequence>
<evidence type="ECO:0000256" key="5">
    <source>
        <dbReference type="ARBA" id="ARBA00022989"/>
    </source>
</evidence>
<evidence type="ECO:0000256" key="7">
    <source>
        <dbReference type="RuleBase" id="RU361216"/>
    </source>
</evidence>
<keyword evidence="7" id="KW-0769">Symport</keyword>
<evidence type="ECO:0000256" key="4">
    <source>
        <dbReference type="ARBA" id="ARBA00022692"/>
    </source>
</evidence>